<comment type="caution">
    <text evidence="4">The sequence shown here is derived from an EMBL/GenBank/DDBJ whole genome shotgun (WGS) entry which is preliminary data.</text>
</comment>
<feature type="compositionally biased region" description="Acidic residues" evidence="1">
    <location>
        <begin position="358"/>
        <end position="367"/>
    </location>
</feature>
<dbReference type="InterPro" id="IPR011990">
    <property type="entry name" value="TPR-like_helical_dom_sf"/>
</dbReference>
<keyword evidence="5" id="KW-1185">Reference proteome</keyword>
<dbReference type="Gene3D" id="1.25.40.10">
    <property type="entry name" value="Tetratricopeptide repeat domain"/>
    <property type="match status" value="2"/>
</dbReference>
<dbReference type="SMART" id="SM00671">
    <property type="entry name" value="SEL1"/>
    <property type="match status" value="6"/>
</dbReference>
<evidence type="ECO:0000256" key="2">
    <source>
        <dbReference type="SAM" id="SignalP"/>
    </source>
</evidence>
<gene>
    <name evidence="4" type="ORF">FHY64_06065</name>
</gene>
<dbReference type="SUPFAM" id="SSF81901">
    <property type="entry name" value="HCP-like"/>
    <property type="match status" value="2"/>
</dbReference>
<organism evidence="4 5">
    <name type="scientific">Pelagovum pacificum</name>
    <dbReference type="NCBI Taxonomy" id="2588711"/>
    <lineage>
        <taxon>Bacteria</taxon>
        <taxon>Pseudomonadati</taxon>
        <taxon>Pseudomonadota</taxon>
        <taxon>Alphaproteobacteria</taxon>
        <taxon>Rhodobacterales</taxon>
        <taxon>Paracoccaceae</taxon>
        <taxon>Pelagovum</taxon>
    </lineage>
</organism>
<dbReference type="Proteomes" id="UP000314011">
    <property type="component" value="Unassembled WGS sequence"/>
</dbReference>
<dbReference type="AlphaFoldDB" id="A0A5C5GEA6"/>
<evidence type="ECO:0000313" key="4">
    <source>
        <dbReference type="EMBL" id="TNY32840.1"/>
    </source>
</evidence>
<name>A0A5C5GEA6_9RHOB</name>
<dbReference type="PANTHER" id="PTHR11102">
    <property type="entry name" value="SEL-1-LIKE PROTEIN"/>
    <property type="match status" value="1"/>
</dbReference>
<protein>
    <submittedName>
        <fullName evidence="4">DUF4339 domain-containing protein</fullName>
    </submittedName>
</protein>
<dbReference type="Pfam" id="PF08238">
    <property type="entry name" value="Sel1"/>
    <property type="match status" value="6"/>
</dbReference>
<evidence type="ECO:0000256" key="1">
    <source>
        <dbReference type="SAM" id="MobiDB-lite"/>
    </source>
</evidence>
<dbReference type="EMBL" id="VFFF01000001">
    <property type="protein sequence ID" value="TNY32840.1"/>
    <property type="molecule type" value="Genomic_DNA"/>
</dbReference>
<dbReference type="OrthoDB" id="5321503at2"/>
<evidence type="ECO:0000313" key="5">
    <source>
        <dbReference type="Proteomes" id="UP000314011"/>
    </source>
</evidence>
<dbReference type="RefSeq" id="WP_140193524.1">
    <property type="nucleotide sequence ID" value="NZ_CP065915.1"/>
</dbReference>
<dbReference type="InterPro" id="IPR006597">
    <property type="entry name" value="Sel1-like"/>
</dbReference>
<proteinExistence type="predicted"/>
<evidence type="ECO:0000259" key="3">
    <source>
        <dbReference type="Pfam" id="PF14237"/>
    </source>
</evidence>
<accession>A0A5C5GEA6</accession>
<feature type="region of interest" description="Disordered" evidence="1">
    <location>
        <begin position="357"/>
        <end position="378"/>
    </location>
</feature>
<reference evidence="4 5" key="1">
    <citation type="submission" date="2019-06" db="EMBL/GenBank/DDBJ databases">
        <title>Genome of new Rhodobacteraceae sp. SM1903.</title>
        <authorList>
            <person name="Ren X."/>
        </authorList>
    </citation>
    <scope>NUCLEOTIDE SEQUENCE [LARGE SCALE GENOMIC DNA]</scope>
    <source>
        <strain evidence="4 5">SM1903</strain>
    </source>
</reference>
<feature type="signal peptide" evidence="2">
    <location>
        <begin position="1"/>
        <end position="25"/>
    </location>
</feature>
<feature type="chain" id="PRO_5023068561" evidence="2">
    <location>
        <begin position="26"/>
        <end position="434"/>
    </location>
</feature>
<dbReference type="InterPro" id="IPR025640">
    <property type="entry name" value="GYF_2"/>
</dbReference>
<keyword evidence="2" id="KW-0732">Signal</keyword>
<dbReference type="InterPro" id="IPR050767">
    <property type="entry name" value="Sel1_AlgK"/>
</dbReference>
<feature type="domain" description="GYF" evidence="3">
    <location>
        <begin position="384"/>
        <end position="429"/>
    </location>
</feature>
<sequence length="434" mass="44778">MSRPNLLGSAAALATALFLAAPVSAQSSSMTVDGVTVTITGGGSQSVTSVDGGTRIGLNGNVFELYQDRVVIDGEVMETSGFTEAEIDSTDGVKLFLDGALFYEMTEAQVLQAAVDDGDIDAMNDLGLLYVEGEGGVEQDYARGIELMTAAAEGGNQYAQANLAFAYNTGKWGVAQDEAQARDYAGLSAEQGNLIAMRLYGGLLLYGEGGEADIPTGLQMLTTAAESGDALAMNALGVAYGTPDFGVQDAAAGTEWYRRGAEAGLAVSQSNYGFALLNGTGTEADPAEAYRWFLAAAEQGNIVAMRKTGELLANGTGVEADLVAARDWLSQAAAGGDEPAADMLEQLDAYEAGLTEEGATDTDDASTEETSTPPDLPPAEAAIYFYAEAGEPIGPVTLTDLRAALGTLGPDTLIWSDGMADWTPAAQVEGIVAK</sequence>
<dbReference type="PANTHER" id="PTHR11102:SF160">
    <property type="entry name" value="ERAD-ASSOCIATED E3 UBIQUITIN-PROTEIN LIGASE COMPONENT HRD3"/>
    <property type="match status" value="1"/>
</dbReference>
<dbReference type="Pfam" id="PF14237">
    <property type="entry name" value="GYF_2"/>
    <property type="match status" value="1"/>
</dbReference>